<evidence type="ECO:0000313" key="2">
    <source>
        <dbReference type="EMBL" id="VDK65561.1"/>
    </source>
</evidence>
<evidence type="ECO:0000313" key="3">
    <source>
        <dbReference type="Proteomes" id="UP000267096"/>
    </source>
</evidence>
<feature type="signal peptide" evidence="1">
    <location>
        <begin position="1"/>
        <end position="23"/>
    </location>
</feature>
<evidence type="ECO:0000313" key="4">
    <source>
        <dbReference type="WBParaSite" id="ASIM_0001923001-mRNA-1"/>
    </source>
</evidence>
<keyword evidence="3" id="KW-1185">Reference proteome</keyword>
<organism evidence="4">
    <name type="scientific">Anisakis simplex</name>
    <name type="common">Herring worm</name>
    <dbReference type="NCBI Taxonomy" id="6269"/>
    <lineage>
        <taxon>Eukaryota</taxon>
        <taxon>Metazoa</taxon>
        <taxon>Ecdysozoa</taxon>
        <taxon>Nematoda</taxon>
        <taxon>Chromadorea</taxon>
        <taxon>Rhabditida</taxon>
        <taxon>Spirurina</taxon>
        <taxon>Ascaridomorpha</taxon>
        <taxon>Ascaridoidea</taxon>
        <taxon>Anisakidae</taxon>
        <taxon>Anisakis</taxon>
        <taxon>Anisakis simplex complex</taxon>
    </lineage>
</organism>
<sequence>MTSRFRCFMLIAVFCLILLTLNGLLMSRGWEDGAMSMADPTLEINMSIAEKGDRCILPELDPWDPWMMRYRCLISVAEEDVRGDNWKEIQQNQTYHVECDFVETQCFLDDRLIYSNLHIQVAQRYL</sequence>
<gene>
    <name evidence="2" type="ORF">ASIM_LOCUS18623</name>
</gene>
<proteinExistence type="predicted"/>
<dbReference type="WBParaSite" id="ASIM_0001923001-mRNA-1">
    <property type="protein sequence ID" value="ASIM_0001923001-mRNA-1"/>
    <property type="gene ID" value="ASIM_0001923001"/>
</dbReference>
<reference evidence="4" key="1">
    <citation type="submission" date="2017-02" db="UniProtKB">
        <authorList>
            <consortium name="WormBaseParasite"/>
        </authorList>
    </citation>
    <scope>IDENTIFICATION</scope>
</reference>
<evidence type="ECO:0000256" key="1">
    <source>
        <dbReference type="SAM" id="SignalP"/>
    </source>
</evidence>
<accession>A0A0M3KE25</accession>
<reference evidence="2 3" key="2">
    <citation type="submission" date="2018-11" db="EMBL/GenBank/DDBJ databases">
        <authorList>
            <consortium name="Pathogen Informatics"/>
        </authorList>
    </citation>
    <scope>NUCLEOTIDE SEQUENCE [LARGE SCALE GENOMIC DNA]</scope>
</reference>
<name>A0A0M3KE25_ANISI</name>
<dbReference type="Proteomes" id="UP000267096">
    <property type="component" value="Unassembled WGS sequence"/>
</dbReference>
<feature type="chain" id="PRO_5043121405" evidence="1">
    <location>
        <begin position="24"/>
        <end position="126"/>
    </location>
</feature>
<dbReference type="OrthoDB" id="5865359at2759"/>
<protein>
    <submittedName>
        <fullName evidence="4">Secreted protein</fullName>
    </submittedName>
</protein>
<dbReference type="AlphaFoldDB" id="A0A0M3KE25"/>
<keyword evidence="1" id="KW-0732">Signal</keyword>
<dbReference type="EMBL" id="UYRR01035803">
    <property type="protein sequence ID" value="VDK65561.1"/>
    <property type="molecule type" value="Genomic_DNA"/>
</dbReference>